<name>A0A517QBG0_9PLAN</name>
<evidence type="ECO:0000256" key="1">
    <source>
        <dbReference type="SAM" id="Phobius"/>
    </source>
</evidence>
<keyword evidence="1" id="KW-0472">Membrane</keyword>
<dbReference type="AlphaFoldDB" id="A0A517QBG0"/>
<dbReference type="Proteomes" id="UP000315647">
    <property type="component" value="Chromosome"/>
</dbReference>
<reference evidence="2 3" key="1">
    <citation type="submission" date="2019-03" db="EMBL/GenBank/DDBJ databases">
        <title>Deep-cultivation of Planctomycetes and their phenomic and genomic characterization uncovers novel biology.</title>
        <authorList>
            <person name="Wiegand S."/>
            <person name="Jogler M."/>
            <person name="Boedeker C."/>
            <person name="Pinto D."/>
            <person name="Vollmers J."/>
            <person name="Rivas-Marin E."/>
            <person name="Kohn T."/>
            <person name="Peeters S.H."/>
            <person name="Heuer A."/>
            <person name="Rast P."/>
            <person name="Oberbeckmann S."/>
            <person name="Bunk B."/>
            <person name="Jeske O."/>
            <person name="Meyerdierks A."/>
            <person name="Storesund J.E."/>
            <person name="Kallscheuer N."/>
            <person name="Luecker S."/>
            <person name="Lage O.M."/>
            <person name="Pohl T."/>
            <person name="Merkel B.J."/>
            <person name="Hornburger P."/>
            <person name="Mueller R.-W."/>
            <person name="Bruemmer F."/>
            <person name="Labrenz M."/>
            <person name="Spormann A.M."/>
            <person name="Op den Camp H."/>
            <person name="Overmann J."/>
            <person name="Amann R."/>
            <person name="Jetten M.S.M."/>
            <person name="Mascher T."/>
            <person name="Medema M.H."/>
            <person name="Devos D.P."/>
            <person name="Kaster A.-K."/>
            <person name="Ovreas L."/>
            <person name="Rohde M."/>
            <person name="Galperin M.Y."/>
            <person name="Jogler C."/>
        </authorList>
    </citation>
    <scope>NUCLEOTIDE SEQUENCE [LARGE SCALE GENOMIC DNA]</scope>
    <source>
        <strain evidence="2 3">Enr10</strain>
    </source>
</reference>
<evidence type="ECO:0000313" key="3">
    <source>
        <dbReference type="Proteomes" id="UP000315647"/>
    </source>
</evidence>
<sequence>MRRILGGLVFLMGLSLTLLGVTEFLIYQEGSDIPEQITLKELGVPDPGKNVNLIITDFQFGDRYQIEENKKAEWKQVWIPLWLPDGKFTEVPVIAHIKGLTSRDEVETLSLRKEIPGILTRGIDGFGNKERRYFKSIYPETDFTNAISFEIDRQFPSLLFIIPITLAGIAQIVLGLGFAWGYFLKKLP</sequence>
<keyword evidence="1" id="KW-0812">Transmembrane</keyword>
<accession>A0A517QBG0</accession>
<dbReference type="EMBL" id="CP037421">
    <property type="protein sequence ID" value="QDT28957.1"/>
    <property type="molecule type" value="Genomic_DNA"/>
</dbReference>
<protein>
    <submittedName>
        <fullName evidence="2">Uncharacterized protein</fullName>
    </submittedName>
</protein>
<organism evidence="2 3">
    <name type="scientific">Gimesia panareensis</name>
    <dbReference type="NCBI Taxonomy" id="2527978"/>
    <lineage>
        <taxon>Bacteria</taxon>
        <taxon>Pseudomonadati</taxon>
        <taxon>Planctomycetota</taxon>
        <taxon>Planctomycetia</taxon>
        <taxon>Planctomycetales</taxon>
        <taxon>Planctomycetaceae</taxon>
        <taxon>Gimesia</taxon>
    </lineage>
</organism>
<dbReference type="RefSeq" id="WP_145451250.1">
    <property type="nucleotide sequence ID" value="NZ_CP037421.1"/>
</dbReference>
<gene>
    <name evidence="2" type="ORF">Enr10x_43050</name>
</gene>
<keyword evidence="1" id="KW-1133">Transmembrane helix</keyword>
<feature type="transmembrane region" description="Helical" evidence="1">
    <location>
        <begin position="158"/>
        <end position="183"/>
    </location>
</feature>
<keyword evidence="3" id="KW-1185">Reference proteome</keyword>
<proteinExistence type="predicted"/>
<evidence type="ECO:0000313" key="2">
    <source>
        <dbReference type="EMBL" id="QDT28957.1"/>
    </source>
</evidence>